<feature type="transmembrane region" description="Helical" evidence="1">
    <location>
        <begin position="43"/>
        <end position="65"/>
    </location>
</feature>
<dbReference type="OrthoDB" id="3351617at2759"/>
<keyword evidence="1" id="KW-1133">Transmembrane helix</keyword>
<gene>
    <name evidence="2" type="ORF">CPB84DRAFT_1797216</name>
</gene>
<feature type="transmembrane region" description="Helical" evidence="1">
    <location>
        <begin position="240"/>
        <end position="261"/>
    </location>
</feature>
<reference evidence="2" key="1">
    <citation type="submission" date="2020-11" db="EMBL/GenBank/DDBJ databases">
        <authorList>
            <consortium name="DOE Joint Genome Institute"/>
            <person name="Ahrendt S."/>
            <person name="Riley R."/>
            <person name="Andreopoulos W."/>
            <person name="LaButti K."/>
            <person name="Pangilinan J."/>
            <person name="Ruiz-duenas F.J."/>
            <person name="Barrasa J.M."/>
            <person name="Sanchez-Garcia M."/>
            <person name="Camarero S."/>
            <person name="Miyauchi S."/>
            <person name="Serrano A."/>
            <person name="Linde D."/>
            <person name="Babiker R."/>
            <person name="Drula E."/>
            <person name="Ayuso-Fernandez I."/>
            <person name="Pacheco R."/>
            <person name="Padilla G."/>
            <person name="Ferreira P."/>
            <person name="Barriuso J."/>
            <person name="Kellner H."/>
            <person name="Castanera R."/>
            <person name="Alfaro M."/>
            <person name="Ramirez L."/>
            <person name="Pisabarro A.G."/>
            <person name="Kuo A."/>
            <person name="Tritt A."/>
            <person name="Lipzen A."/>
            <person name="He G."/>
            <person name="Yan M."/>
            <person name="Ng V."/>
            <person name="Cullen D."/>
            <person name="Martin F."/>
            <person name="Rosso M.-N."/>
            <person name="Henrissat B."/>
            <person name="Hibbett D."/>
            <person name="Martinez A.T."/>
            <person name="Grigoriev I.V."/>
        </authorList>
    </citation>
    <scope>NUCLEOTIDE SEQUENCE</scope>
    <source>
        <strain evidence="2">AH 44721</strain>
    </source>
</reference>
<protein>
    <submittedName>
        <fullName evidence="2">Uncharacterized protein</fullName>
    </submittedName>
</protein>
<comment type="caution">
    <text evidence="2">The sequence shown here is derived from an EMBL/GenBank/DDBJ whole genome shotgun (WGS) entry which is preliminary data.</text>
</comment>
<accession>A0A9P5NBZ2</accession>
<dbReference type="Proteomes" id="UP000724874">
    <property type="component" value="Unassembled WGS sequence"/>
</dbReference>
<name>A0A9P5NBZ2_GYMJU</name>
<keyword evidence="1" id="KW-0472">Membrane</keyword>
<organism evidence="2 3">
    <name type="scientific">Gymnopilus junonius</name>
    <name type="common">Spectacular rustgill mushroom</name>
    <name type="synonym">Gymnopilus spectabilis subsp. junonius</name>
    <dbReference type="NCBI Taxonomy" id="109634"/>
    <lineage>
        <taxon>Eukaryota</taxon>
        <taxon>Fungi</taxon>
        <taxon>Dikarya</taxon>
        <taxon>Basidiomycota</taxon>
        <taxon>Agaricomycotina</taxon>
        <taxon>Agaricomycetes</taxon>
        <taxon>Agaricomycetidae</taxon>
        <taxon>Agaricales</taxon>
        <taxon>Agaricineae</taxon>
        <taxon>Hymenogastraceae</taxon>
        <taxon>Gymnopilus</taxon>
    </lineage>
</organism>
<feature type="transmembrane region" description="Helical" evidence="1">
    <location>
        <begin position="209"/>
        <end position="234"/>
    </location>
</feature>
<keyword evidence="1" id="KW-0812">Transmembrane</keyword>
<evidence type="ECO:0000313" key="2">
    <source>
        <dbReference type="EMBL" id="KAF8874698.1"/>
    </source>
</evidence>
<proteinExistence type="predicted"/>
<keyword evidence="3" id="KW-1185">Reference proteome</keyword>
<evidence type="ECO:0000313" key="3">
    <source>
        <dbReference type="Proteomes" id="UP000724874"/>
    </source>
</evidence>
<evidence type="ECO:0000256" key="1">
    <source>
        <dbReference type="SAM" id="Phobius"/>
    </source>
</evidence>
<feature type="transmembrane region" description="Helical" evidence="1">
    <location>
        <begin position="12"/>
        <end position="31"/>
    </location>
</feature>
<dbReference type="EMBL" id="JADNYJ010000209">
    <property type="protein sequence ID" value="KAF8874698.1"/>
    <property type="molecule type" value="Genomic_DNA"/>
</dbReference>
<dbReference type="AlphaFoldDB" id="A0A9P5NBZ2"/>
<feature type="transmembrane region" description="Helical" evidence="1">
    <location>
        <begin position="170"/>
        <end position="188"/>
    </location>
</feature>
<sequence>MAPAALTVQRAFYIGNSLSGILYGIQFALCFQSIHYLKRRPNGLTTFYIVFSLALLFLNAVQLAANTLYGEYMWIERGPTTPGGPVAYFEENTTWWVNTFGTATSVAADVMSQALLLFRCYIITDSNTWIIFLPALMFVTSSALGIVSVIESALPKHFLLSGAVGKFGVPWISISVSFNVVVTAIISSRLMYAHRQLKNVTLVTHNRRYAGVTAIMVESALPLAVAGILFAVFYGKNSRAAIAFGNIWGSMVGISPQLIIFRLSKGIAWKRDTIGTGPSMHFAAQNLTQAIDIELGSLENKEINKSFRRT</sequence>
<feature type="transmembrane region" description="Helical" evidence="1">
    <location>
        <begin position="130"/>
        <end position="150"/>
    </location>
</feature>